<evidence type="ECO:0000256" key="4">
    <source>
        <dbReference type="ARBA" id="ARBA00023163"/>
    </source>
</evidence>
<keyword evidence="3" id="KW-0731">Sigma factor</keyword>
<dbReference type="EMBL" id="CP014060">
    <property type="protein sequence ID" value="AMG39177.1"/>
    <property type="molecule type" value="Genomic_DNA"/>
</dbReference>
<dbReference type="PANTHER" id="PTHR43133">
    <property type="entry name" value="RNA POLYMERASE ECF-TYPE SIGMA FACTO"/>
    <property type="match status" value="1"/>
</dbReference>
<dbReference type="InterPro" id="IPR007627">
    <property type="entry name" value="RNA_pol_sigma70_r2"/>
</dbReference>
<dbReference type="InterPro" id="IPR013249">
    <property type="entry name" value="RNA_pol_sigma70_r4_t2"/>
</dbReference>
<evidence type="ECO:0000256" key="1">
    <source>
        <dbReference type="ARBA" id="ARBA00010641"/>
    </source>
</evidence>
<dbReference type="GO" id="GO:0016987">
    <property type="term" value="F:sigma factor activity"/>
    <property type="evidence" value="ECO:0007669"/>
    <property type="project" value="UniProtKB-KW"/>
</dbReference>
<organism evidence="7 8">
    <name type="scientific">Alcaligenes xylosoxydans xylosoxydans</name>
    <name type="common">Achromobacter xylosoxidans</name>
    <dbReference type="NCBI Taxonomy" id="85698"/>
    <lineage>
        <taxon>Bacteria</taxon>
        <taxon>Pseudomonadati</taxon>
        <taxon>Pseudomonadota</taxon>
        <taxon>Betaproteobacteria</taxon>
        <taxon>Burkholderiales</taxon>
        <taxon>Alcaligenaceae</taxon>
        <taxon>Achromobacter</taxon>
    </lineage>
</organism>
<keyword evidence="2" id="KW-0805">Transcription regulation</keyword>
<evidence type="ECO:0000313" key="8">
    <source>
        <dbReference type="Proteomes" id="UP000060602"/>
    </source>
</evidence>
<dbReference type="Gene3D" id="1.10.1740.10">
    <property type="match status" value="1"/>
</dbReference>
<dbReference type="InterPro" id="IPR039425">
    <property type="entry name" value="RNA_pol_sigma-70-like"/>
</dbReference>
<evidence type="ECO:0000313" key="7">
    <source>
        <dbReference type="EMBL" id="AMG39177.1"/>
    </source>
</evidence>
<dbReference type="Proteomes" id="UP000060602">
    <property type="component" value="Chromosome"/>
</dbReference>
<dbReference type="PANTHER" id="PTHR43133:SF63">
    <property type="entry name" value="RNA POLYMERASE SIGMA FACTOR FECI-RELATED"/>
    <property type="match status" value="1"/>
</dbReference>
<dbReference type="Pfam" id="PF04542">
    <property type="entry name" value="Sigma70_r2"/>
    <property type="match status" value="1"/>
</dbReference>
<keyword evidence="4" id="KW-0804">Transcription</keyword>
<dbReference type="AlphaFoldDB" id="A0A0X8P3D4"/>
<dbReference type="SUPFAM" id="SSF88659">
    <property type="entry name" value="Sigma3 and sigma4 domains of RNA polymerase sigma factors"/>
    <property type="match status" value="1"/>
</dbReference>
<name>A0A0X8P3D4_ALCXX</name>
<evidence type="ECO:0000259" key="6">
    <source>
        <dbReference type="Pfam" id="PF08281"/>
    </source>
</evidence>
<dbReference type="Gene3D" id="1.10.10.10">
    <property type="entry name" value="Winged helix-like DNA-binding domain superfamily/Winged helix DNA-binding domain"/>
    <property type="match status" value="1"/>
</dbReference>
<dbReference type="InterPro" id="IPR036388">
    <property type="entry name" value="WH-like_DNA-bd_sf"/>
</dbReference>
<dbReference type="RefSeq" id="WP_061073674.1">
    <property type="nucleotide sequence ID" value="NZ_CP014060.2"/>
</dbReference>
<reference evidence="8" key="1">
    <citation type="submission" date="2015-12" db="EMBL/GenBank/DDBJ databases">
        <title>FDA dAtabase for Regulatory Grade micrObial Sequences (FDA-ARGOS): Supporting development and validation of Infectious Disease Dx tests.</title>
        <authorList>
            <person name="Case J."/>
            <person name="Tallon L."/>
            <person name="Sadzewicz L."/>
            <person name="Sengamalay N."/>
            <person name="Ott S."/>
            <person name="Godinez A."/>
            <person name="Nagaraj S."/>
            <person name="Nadendla S."/>
            <person name="Sichtig H."/>
        </authorList>
    </citation>
    <scope>NUCLEOTIDE SEQUENCE [LARGE SCALE GENOMIC DNA]</scope>
    <source>
        <strain evidence="8">FDAARGOS_147</strain>
    </source>
</reference>
<proteinExistence type="inferred from homology"/>
<feature type="domain" description="RNA polymerase sigma factor 70 region 4 type 2" evidence="6">
    <location>
        <begin position="106"/>
        <end position="158"/>
    </location>
</feature>
<dbReference type="SUPFAM" id="SSF88946">
    <property type="entry name" value="Sigma2 domain of RNA polymerase sigma factors"/>
    <property type="match status" value="1"/>
</dbReference>
<dbReference type="InterPro" id="IPR013325">
    <property type="entry name" value="RNA_pol_sigma_r2"/>
</dbReference>
<sequence length="168" mass="19171">MPPRSAQPTSWLAHYRELIRACLRRGHQRHDVEDAVQDAVVGMLEQGAGAIQDPDAYLRRSTYNGLIDGHRRRAVWQTSSLQDLAEAEHPSSPGPESAARERQLSDALLKALEELPLKCQQVYIRHRLEGWSHVEIAQHMGLSRSMVEKYMTRALRHLSERLQDHAPN</sequence>
<gene>
    <name evidence="7" type="ORF">AL504_26065</name>
</gene>
<evidence type="ECO:0000259" key="5">
    <source>
        <dbReference type="Pfam" id="PF04542"/>
    </source>
</evidence>
<dbReference type="InterPro" id="IPR014284">
    <property type="entry name" value="RNA_pol_sigma-70_dom"/>
</dbReference>
<dbReference type="CDD" id="cd06171">
    <property type="entry name" value="Sigma70_r4"/>
    <property type="match status" value="1"/>
</dbReference>
<evidence type="ECO:0000256" key="3">
    <source>
        <dbReference type="ARBA" id="ARBA00023082"/>
    </source>
</evidence>
<evidence type="ECO:0000256" key="2">
    <source>
        <dbReference type="ARBA" id="ARBA00023015"/>
    </source>
</evidence>
<feature type="domain" description="RNA polymerase sigma-70 region 2" evidence="5">
    <location>
        <begin position="13"/>
        <end position="74"/>
    </location>
</feature>
<comment type="similarity">
    <text evidence="1">Belongs to the sigma-70 factor family. ECF subfamily.</text>
</comment>
<dbReference type="Pfam" id="PF08281">
    <property type="entry name" value="Sigma70_r4_2"/>
    <property type="match status" value="1"/>
</dbReference>
<accession>A0A0X8P3D4</accession>
<protein>
    <submittedName>
        <fullName evidence="7">RNA polymerase ECF-subfamily sigma-70 factor</fullName>
    </submittedName>
</protein>
<dbReference type="NCBIfam" id="TIGR02937">
    <property type="entry name" value="sigma70-ECF"/>
    <property type="match status" value="1"/>
</dbReference>
<dbReference type="GO" id="GO:0006352">
    <property type="term" value="P:DNA-templated transcription initiation"/>
    <property type="evidence" value="ECO:0007669"/>
    <property type="project" value="InterPro"/>
</dbReference>
<dbReference type="GO" id="GO:0003677">
    <property type="term" value="F:DNA binding"/>
    <property type="evidence" value="ECO:0007669"/>
    <property type="project" value="InterPro"/>
</dbReference>
<dbReference type="InterPro" id="IPR013324">
    <property type="entry name" value="RNA_pol_sigma_r3/r4-like"/>
</dbReference>